<comment type="pathway">
    <text evidence="1">Protein modification; protein ubiquitination.</text>
</comment>
<organism evidence="2 3">
    <name type="scientific">Kingdonia uniflora</name>
    <dbReference type="NCBI Taxonomy" id="39325"/>
    <lineage>
        <taxon>Eukaryota</taxon>
        <taxon>Viridiplantae</taxon>
        <taxon>Streptophyta</taxon>
        <taxon>Embryophyta</taxon>
        <taxon>Tracheophyta</taxon>
        <taxon>Spermatophyta</taxon>
        <taxon>Magnoliopsida</taxon>
        <taxon>Ranunculales</taxon>
        <taxon>Circaeasteraceae</taxon>
        <taxon>Kingdonia</taxon>
    </lineage>
</organism>
<dbReference type="OrthoDB" id="418748at2759"/>
<proteinExistence type="predicted"/>
<dbReference type="PANTHER" id="PTHR35918:SF1">
    <property type="entry name" value="BTB DOMAIN-CONTAINING PROTEIN"/>
    <property type="match status" value="1"/>
</dbReference>
<evidence type="ECO:0000313" key="3">
    <source>
        <dbReference type="Proteomes" id="UP000541444"/>
    </source>
</evidence>
<gene>
    <name evidence="2" type="ORF">GIB67_009229</name>
</gene>
<dbReference type="Proteomes" id="UP000541444">
    <property type="component" value="Unassembled WGS sequence"/>
</dbReference>
<name>A0A7J7N2T4_9MAGN</name>
<accession>A0A7J7N2T4</accession>
<reference evidence="2 3" key="1">
    <citation type="journal article" date="2020" name="IScience">
        <title>Genome Sequencing of the Endangered Kingdonia uniflora (Circaeasteraceae, Ranunculales) Reveals Potential Mechanisms of Evolutionary Specialization.</title>
        <authorList>
            <person name="Sun Y."/>
            <person name="Deng T."/>
            <person name="Zhang A."/>
            <person name="Moore M.J."/>
            <person name="Landis J.B."/>
            <person name="Lin N."/>
            <person name="Zhang H."/>
            <person name="Zhang X."/>
            <person name="Huang J."/>
            <person name="Zhang X."/>
            <person name="Sun H."/>
            <person name="Wang H."/>
        </authorList>
    </citation>
    <scope>NUCLEOTIDE SEQUENCE [LARGE SCALE GENOMIC DNA]</scope>
    <source>
        <strain evidence="2">TB1705</strain>
        <tissue evidence="2">Leaf</tissue>
    </source>
</reference>
<dbReference type="EMBL" id="JACGCM010001135">
    <property type="protein sequence ID" value="KAF6161342.1"/>
    <property type="molecule type" value="Genomic_DNA"/>
</dbReference>
<sequence length="372" mass="41935">MILLDSIRRGRQIFQNDVSYASQLKPASEAVLLMIYSPSKYVASQARQILSEVLMQNVETMEEIFDTLRTSTTARDKFDVVDLQTVINLIGLACLLGLPKYQSYFINRWDVTKTLTTLIGWCSDDDVRVEKPGIDLDLNSRSGYTCCWLDTKDWEGRDILLFFNLWVMAELIRLFKNHGSLELGGFDAQNLVLKLREICGSNYSPGARCYAAYIMSYFGFYGFPSRLGDRIRKALYGKDYADVQLKLSSGEIVEVHSVILTVRCPSMFPSNEKICYGSAGGQDTDQLCTKFKREVRVSSRVNCQTLMKLLEFGYTGFVEVDGDLVKQLKIIAKGCNFHSLSHMLGKKHPKWGSTIPSCDFTLALGPAGHNFS</sequence>
<dbReference type="Gene3D" id="3.30.710.10">
    <property type="entry name" value="Potassium Channel Kv1.1, Chain A"/>
    <property type="match status" value="1"/>
</dbReference>
<dbReference type="InterPro" id="IPR044953">
    <property type="entry name" value="At1g04390-like"/>
</dbReference>
<protein>
    <recommendedName>
        <fullName evidence="4">BTB domain-containing protein</fullName>
    </recommendedName>
</protein>
<dbReference type="InterPro" id="IPR011333">
    <property type="entry name" value="SKP1/BTB/POZ_sf"/>
</dbReference>
<evidence type="ECO:0000313" key="2">
    <source>
        <dbReference type="EMBL" id="KAF6161342.1"/>
    </source>
</evidence>
<keyword evidence="3" id="KW-1185">Reference proteome</keyword>
<dbReference type="SUPFAM" id="SSF54695">
    <property type="entry name" value="POZ domain"/>
    <property type="match status" value="1"/>
</dbReference>
<dbReference type="PANTHER" id="PTHR35918">
    <property type="entry name" value="OS06G0674800 PROTEIN"/>
    <property type="match status" value="1"/>
</dbReference>
<dbReference type="AlphaFoldDB" id="A0A7J7N2T4"/>
<evidence type="ECO:0008006" key="4">
    <source>
        <dbReference type="Google" id="ProtNLM"/>
    </source>
</evidence>
<comment type="caution">
    <text evidence="2">The sequence shown here is derived from an EMBL/GenBank/DDBJ whole genome shotgun (WGS) entry which is preliminary data.</text>
</comment>
<evidence type="ECO:0000256" key="1">
    <source>
        <dbReference type="ARBA" id="ARBA00004906"/>
    </source>
</evidence>